<dbReference type="PANTHER" id="PTHR31017">
    <property type="entry name" value="LATE SECRETORY PATHWAY PROTEIN AVL9-RELATED"/>
    <property type="match status" value="1"/>
</dbReference>
<evidence type="ECO:0000259" key="2">
    <source>
        <dbReference type="Pfam" id="PF09794"/>
    </source>
</evidence>
<name>A0ABN9V787_9DINO</name>
<protein>
    <recommendedName>
        <fullName evidence="2">AVL9/DENND6 domain-containing protein</fullName>
    </recommendedName>
</protein>
<feature type="region of interest" description="Disordered" evidence="1">
    <location>
        <begin position="613"/>
        <end position="660"/>
    </location>
</feature>
<reference evidence="3" key="1">
    <citation type="submission" date="2023-10" db="EMBL/GenBank/DDBJ databases">
        <authorList>
            <person name="Chen Y."/>
            <person name="Shah S."/>
            <person name="Dougan E. K."/>
            <person name="Thang M."/>
            <person name="Chan C."/>
        </authorList>
    </citation>
    <scope>NUCLEOTIDE SEQUENCE [LARGE SCALE GENOMIC DNA]</scope>
</reference>
<feature type="region of interest" description="Disordered" evidence="1">
    <location>
        <begin position="210"/>
        <end position="235"/>
    </location>
</feature>
<feature type="compositionally biased region" description="Acidic residues" evidence="1">
    <location>
        <begin position="210"/>
        <end position="220"/>
    </location>
</feature>
<feature type="region of interest" description="Disordered" evidence="1">
    <location>
        <begin position="261"/>
        <end position="301"/>
    </location>
</feature>
<gene>
    <name evidence="3" type="ORF">PCOR1329_LOCUS55179</name>
</gene>
<feature type="compositionally biased region" description="Pro residues" evidence="1">
    <location>
        <begin position="273"/>
        <end position="285"/>
    </location>
</feature>
<feature type="compositionally biased region" description="Low complexity" evidence="1">
    <location>
        <begin position="433"/>
        <end position="442"/>
    </location>
</feature>
<feature type="domain" description="AVL9/DENND6" evidence="2">
    <location>
        <begin position="514"/>
        <end position="605"/>
    </location>
</feature>
<organism evidence="3 4">
    <name type="scientific">Prorocentrum cordatum</name>
    <dbReference type="NCBI Taxonomy" id="2364126"/>
    <lineage>
        <taxon>Eukaryota</taxon>
        <taxon>Sar</taxon>
        <taxon>Alveolata</taxon>
        <taxon>Dinophyceae</taxon>
        <taxon>Prorocentrales</taxon>
        <taxon>Prorocentraceae</taxon>
        <taxon>Prorocentrum</taxon>
    </lineage>
</organism>
<feature type="compositionally biased region" description="Low complexity" evidence="1">
    <location>
        <begin position="286"/>
        <end position="301"/>
    </location>
</feature>
<dbReference type="PANTHER" id="PTHR31017:SF1">
    <property type="entry name" value="LATE SECRETORY PATHWAY PROTEIN AVL9 HOMOLOG"/>
    <property type="match status" value="1"/>
</dbReference>
<keyword evidence="4" id="KW-1185">Reference proteome</keyword>
<dbReference type="InterPro" id="IPR051731">
    <property type="entry name" value="DENND11/AVL9_GEFs"/>
</dbReference>
<evidence type="ECO:0000313" key="3">
    <source>
        <dbReference type="EMBL" id="CAK0868550.1"/>
    </source>
</evidence>
<dbReference type="Proteomes" id="UP001189429">
    <property type="component" value="Unassembled WGS sequence"/>
</dbReference>
<feature type="compositionally biased region" description="Low complexity" evidence="1">
    <location>
        <begin position="613"/>
        <end position="631"/>
    </location>
</feature>
<dbReference type="Pfam" id="PF09794">
    <property type="entry name" value="Avl9"/>
    <property type="match status" value="1"/>
</dbReference>
<proteinExistence type="predicted"/>
<evidence type="ECO:0000256" key="1">
    <source>
        <dbReference type="SAM" id="MobiDB-lite"/>
    </source>
</evidence>
<evidence type="ECO:0000313" key="4">
    <source>
        <dbReference type="Proteomes" id="UP001189429"/>
    </source>
</evidence>
<feature type="non-terminal residue" evidence="3">
    <location>
        <position position="806"/>
    </location>
</feature>
<comment type="caution">
    <text evidence="3">The sequence shown here is derived from an EMBL/GenBank/DDBJ whole genome shotgun (WGS) entry which is preliminary data.</text>
</comment>
<dbReference type="EMBL" id="CAUYUJ010016760">
    <property type="protein sequence ID" value="CAK0868550.1"/>
    <property type="molecule type" value="Genomic_DNA"/>
</dbReference>
<sequence length="806" mass="83204">MGKLVETMKEIRKDQPGAAADGLAAAMARMCAFAANLFLSRRSCESFPSFCKTFDAFEELGAEVAGLSLLVRELAKIGLESDALPVLAGAGAADRVILQAAAGRGQIRASKEIAGAAADDAAPDVYEQVSTALQALGPEAPHGHDVPSVRDWCGLLMKAGIEPQSPLVEGARGFLAALRGVPAWGQPKTLAWFEVLGRLAFSERLGLAEEDEEAGADDGADLAPTAFVEPKGKKGKMPEWLRGMAAAAEAAEGPAVAAGAAAEGPVASGPAGGPQPAPAGGPPLAPSGDEPAAGDAAASLAATGEGAPAGAIAEGAVAGGGAGGPWAGAWGGIEESEEGQRGILADMYYPKVKSLFVEVWCQTDELAAALAGLLGHGLGGKTQAGWVGEQECREVFAEWVSVSTGLAKGASLGAGAAPAASEGQTLAGAGPAQQQQQQQQQQSVGPDGAGNATKQKPVQLKGLEPLFEWAGAVGAKVLVYAPSPEACSRAVLGLLSLLPGGLWLGFNSDGLGSRHYHFRKHGLPLQCFGPRCCVYPYLGLQMLDSLLQMRGFLVGTTNRMIIERTAPDVILEVPASGLDGCSVQYCNSELQRLVRHTGQERAWQQASAARLEAAAPCEAPPEAEARAAAPAADEERPVPKAPAPQEASATAPPPIPAGVQTFAMDDEEDEEAADAQAEYDNAAWAAAAAAGATNPEGEAAKSTSIAKAADRFSRALHADPPEWLMALMPRPAGPDASATPSERLHREMEWPSMVDASRAQFGAYWERLLERAAFAAGAERDFPKGLEEAPRELRWELAAFGPDFLV</sequence>
<accession>A0ABN9V787</accession>
<dbReference type="InterPro" id="IPR018307">
    <property type="entry name" value="ABL9/DENND6_dom"/>
</dbReference>
<feature type="region of interest" description="Disordered" evidence="1">
    <location>
        <begin position="422"/>
        <end position="454"/>
    </location>
</feature>